<accession>A0AAV2Q1M5</accession>
<dbReference type="EMBL" id="CAXKWB010003252">
    <property type="protein sequence ID" value="CAL4068727.1"/>
    <property type="molecule type" value="Genomic_DNA"/>
</dbReference>
<sequence length="106" mass="12424">AKLYQKFLSGKDARTEIHISVSKKEALIHLLTYHTDNEAEISSFTDFELKTLKNIIFNQEDNSMTMKWGVDRCLSCYLKFEKHEIFNNIKYITQFISEVSSLPEVK</sequence>
<dbReference type="AlphaFoldDB" id="A0AAV2Q1M5"/>
<keyword evidence="2" id="KW-1185">Reference proteome</keyword>
<evidence type="ECO:0000313" key="2">
    <source>
        <dbReference type="Proteomes" id="UP001497623"/>
    </source>
</evidence>
<organism evidence="1 2">
    <name type="scientific">Meganyctiphanes norvegica</name>
    <name type="common">Northern krill</name>
    <name type="synonym">Thysanopoda norvegica</name>
    <dbReference type="NCBI Taxonomy" id="48144"/>
    <lineage>
        <taxon>Eukaryota</taxon>
        <taxon>Metazoa</taxon>
        <taxon>Ecdysozoa</taxon>
        <taxon>Arthropoda</taxon>
        <taxon>Crustacea</taxon>
        <taxon>Multicrustacea</taxon>
        <taxon>Malacostraca</taxon>
        <taxon>Eumalacostraca</taxon>
        <taxon>Eucarida</taxon>
        <taxon>Euphausiacea</taxon>
        <taxon>Euphausiidae</taxon>
        <taxon>Meganyctiphanes</taxon>
    </lineage>
</organism>
<comment type="caution">
    <text evidence="1">The sequence shown here is derived from an EMBL/GenBank/DDBJ whole genome shotgun (WGS) entry which is preliminary data.</text>
</comment>
<name>A0AAV2Q1M5_MEGNR</name>
<dbReference type="Proteomes" id="UP001497623">
    <property type="component" value="Unassembled WGS sequence"/>
</dbReference>
<protein>
    <submittedName>
        <fullName evidence="1">Uncharacterized protein</fullName>
    </submittedName>
</protein>
<gene>
    <name evidence="1" type="ORF">MNOR_LOCUS7416</name>
</gene>
<reference evidence="1 2" key="1">
    <citation type="submission" date="2024-05" db="EMBL/GenBank/DDBJ databases">
        <authorList>
            <person name="Wallberg A."/>
        </authorList>
    </citation>
    <scope>NUCLEOTIDE SEQUENCE [LARGE SCALE GENOMIC DNA]</scope>
</reference>
<evidence type="ECO:0000313" key="1">
    <source>
        <dbReference type="EMBL" id="CAL4068727.1"/>
    </source>
</evidence>
<feature type="non-terminal residue" evidence="1">
    <location>
        <position position="1"/>
    </location>
</feature>
<proteinExistence type="predicted"/>